<feature type="transmembrane region" description="Helical" evidence="2">
    <location>
        <begin position="38"/>
        <end position="60"/>
    </location>
</feature>
<dbReference type="STRING" id="1202785.A946_09140"/>
<protein>
    <recommendedName>
        <fullName evidence="7">Lipopolysaccharide assembly protein A domain-containing protein</fullName>
    </recommendedName>
</protein>
<name>A0A0C1RJ10_9BACT</name>
<organism evidence="4 6">
    <name type="scientific">Methylacidiphilum kamchatkense Kam1</name>
    <dbReference type="NCBI Taxonomy" id="1202785"/>
    <lineage>
        <taxon>Bacteria</taxon>
        <taxon>Pseudomonadati</taxon>
        <taxon>Verrucomicrobiota</taxon>
        <taxon>Methylacidiphilae</taxon>
        <taxon>Methylacidiphilales</taxon>
        <taxon>Methylacidiphilaceae</taxon>
        <taxon>Methylacidiphilum (ex Ratnadevi et al. 2023)</taxon>
    </lineage>
</organism>
<keyword evidence="2" id="KW-1133">Transmembrane helix</keyword>
<dbReference type="AlphaFoldDB" id="A0A0C1RJ10"/>
<feature type="compositionally biased region" description="Basic and acidic residues" evidence="1">
    <location>
        <begin position="71"/>
        <end position="80"/>
    </location>
</feature>
<feature type="region of interest" description="Disordered" evidence="1">
    <location>
        <begin position="71"/>
        <end position="94"/>
    </location>
</feature>
<evidence type="ECO:0000313" key="5">
    <source>
        <dbReference type="Proteomes" id="UP000031594"/>
    </source>
</evidence>
<accession>A0A0C1RJ10</accession>
<dbReference type="KEGG" id="mkc:kam1_371"/>
<proteinExistence type="predicted"/>
<keyword evidence="2" id="KW-0812">Transmembrane</keyword>
<dbReference type="Proteomes" id="UP000031594">
    <property type="component" value="Unassembled WGS sequence"/>
</dbReference>
<sequence length="94" mass="10137">MKCGIFGSVGLLLALTIDKAFSCGICSVPNSPATKGMLPAVLFLLGLLGLVFGLFISFFIKMNRKEAALERERQAEDATKPQETSPQFSVERGI</sequence>
<evidence type="ECO:0000256" key="1">
    <source>
        <dbReference type="SAM" id="MobiDB-lite"/>
    </source>
</evidence>
<reference evidence="4" key="2">
    <citation type="journal article" date="2019" name="BMC Genomics">
        <title>Complete genome sequence analysis of the thermoacidophilic verrucomicrobial methanotroph 'Candidatus Methylacidiphilum kamchatkense' strain Kam1 and comparison with its closest relatives.</title>
        <authorList>
            <person name="Kruse T."/>
            <person name="Ratnadevi C.M."/>
            <person name="Erikstad H.A."/>
            <person name="Birkeland N.K."/>
        </authorList>
    </citation>
    <scope>NUCLEOTIDE SEQUENCE</scope>
    <source>
        <strain evidence="4">Kam1</strain>
    </source>
</reference>
<gene>
    <name evidence="3" type="ORF">A946_09140</name>
    <name evidence="4" type="ORF">kam1_371</name>
</gene>
<dbReference type="EMBL" id="JQNX01000007">
    <property type="protein sequence ID" value="KIE58067.1"/>
    <property type="molecule type" value="Genomic_DNA"/>
</dbReference>
<evidence type="ECO:0000313" key="4">
    <source>
        <dbReference type="EMBL" id="QDQ41622.1"/>
    </source>
</evidence>
<dbReference type="OrthoDB" id="199645at2"/>
<evidence type="ECO:0000313" key="3">
    <source>
        <dbReference type="EMBL" id="KIE58067.1"/>
    </source>
</evidence>
<reference evidence="3 5" key="1">
    <citation type="submission" date="2014-08" db="EMBL/GenBank/DDBJ databases">
        <title>Methylacidiphilum kamchatkense strain Kam1 draft genome sequence.</title>
        <authorList>
            <person name="Birkeland N.-K."/>
            <person name="Erikstad H.A."/>
        </authorList>
    </citation>
    <scope>NUCLEOTIDE SEQUENCE [LARGE SCALE GENOMIC DNA]</scope>
    <source>
        <strain evidence="3 5">Kam1</strain>
    </source>
</reference>
<evidence type="ECO:0000313" key="6">
    <source>
        <dbReference type="Proteomes" id="UP000315925"/>
    </source>
</evidence>
<dbReference type="RefSeq" id="WP_039721921.1">
    <property type="nucleotide sequence ID" value="NZ_CP037899.1"/>
</dbReference>
<dbReference type="Proteomes" id="UP000315925">
    <property type="component" value="Chromosome"/>
</dbReference>
<evidence type="ECO:0000256" key="2">
    <source>
        <dbReference type="SAM" id="Phobius"/>
    </source>
</evidence>
<evidence type="ECO:0008006" key="7">
    <source>
        <dbReference type="Google" id="ProtNLM"/>
    </source>
</evidence>
<reference evidence="6" key="3">
    <citation type="submission" date="2019-03" db="EMBL/GenBank/DDBJ databases">
        <title>Complete genome of Methylacidiphilum kamchatkense Kam1.</title>
        <authorList>
            <person name="Kruse T."/>
            <person name="Murarilal Ratnadevi C."/>
            <person name="Erikstad H.-A."/>
            <person name="Birkeland N.-K."/>
        </authorList>
    </citation>
    <scope>NUCLEOTIDE SEQUENCE [LARGE SCALE GENOMIC DNA]</scope>
    <source>
        <strain evidence="6">kam1</strain>
    </source>
</reference>
<keyword evidence="2" id="KW-0472">Membrane</keyword>
<keyword evidence="5" id="KW-1185">Reference proteome</keyword>
<dbReference type="EMBL" id="CP037899">
    <property type="protein sequence ID" value="QDQ41622.1"/>
    <property type="molecule type" value="Genomic_DNA"/>
</dbReference>